<comment type="similarity">
    <text evidence="1">Belongs to the Whirly family.</text>
</comment>
<evidence type="ECO:0000313" key="3">
    <source>
        <dbReference type="EMBL" id="KAF2290881.1"/>
    </source>
</evidence>
<dbReference type="Pfam" id="PF08536">
    <property type="entry name" value="Whirly"/>
    <property type="match status" value="1"/>
</dbReference>
<keyword evidence="2" id="KW-0809">Transit peptide</keyword>
<evidence type="ECO:0000256" key="2">
    <source>
        <dbReference type="ARBA" id="ARBA00022946"/>
    </source>
</evidence>
<gene>
    <name evidence="3" type="ORF">GH714_016139</name>
</gene>
<accession>A0A6A6KPL0</accession>
<dbReference type="AlphaFoldDB" id="A0A6A6KPL0"/>
<sequence length="479" mass="52859">MATNAYEKVAEIEGKAEQKIEKASVDWSSIIQEIAKYMQNQNPPINEASCVNFTGFESKDPCSYSSSCNGPASCLESSSVAYSAPTSVGCFYQVNPPGQSGFYNNCKQLLGNKSERENASCSEHSAPEPFPLGTVGTLLHLVLVRSLMCMFLIFWWYCCLHGNSLGKYVDVRDASRLQALTFQAGISTARQDFAANERIYAPYSVFKGKAALSVQPVPPTFTKLDSGNVKVERRGIMMLTFMPAMGERKYDYEKRQHFALSATEVGSLISLGPKDSSEFFHDPSMLSSNAGQVRKSLSIKPQADGGGYFMSLTVVNNILRTNDRFNVPLTAGEFAVLKTACSFALPHIMGWDRLTAKLPTKKVGSPPKANQQEPGLEWDSQFISAYRSTHFFAVLRILRYIKGTLFNGLHFSATSFLVLSGYSDDDWAGDLTDRRSTTGYCFFLGNSLISWSSKKQTVVARSSTESEYRALADATSELF</sequence>
<dbReference type="GO" id="GO:0003697">
    <property type="term" value="F:single-stranded DNA binding"/>
    <property type="evidence" value="ECO:0007669"/>
    <property type="project" value="InterPro"/>
</dbReference>
<dbReference type="GO" id="GO:0006355">
    <property type="term" value="P:regulation of DNA-templated transcription"/>
    <property type="evidence" value="ECO:0007669"/>
    <property type="project" value="InterPro"/>
</dbReference>
<dbReference type="CDD" id="cd09272">
    <property type="entry name" value="RNase_HI_RT_Ty1"/>
    <property type="match status" value="1"/>
</dbReference>
<evidence type="ECO:0000313" key="4">
    <source>
        <dbReference type="Proteomes" id="UP000467840"/>
    </source>
</evidence>
<dbReference type="InterPro" id="IPR009044">
    <property type="entry name" value="ssDNA-bd_transcriptional_reg"/>
</dbReference>
<protein>
    <submittedName>
        <fullName evidence="3">Uncharacterized protein</fullName>
    </submittedName>
</protein>
<keyword evidence="4" id="KW-1185">Reference proteome</keyword>
<dbReference type="InterPro" id="IPR013742">
    <property type="entry name" value="Whirly"/>
</dbReference>
<dbReference type="PANTHER" id="PTHR31745">
    <property type="entry name" value="SINGLE-STRANDED DNA-BINDING PROTEIN WHY2, MITOCHONDRIAL"/>
    <property type="match status" value="1"/>
</dbReference>
<dbReference type="Gene3D" id="2.30.31.10">
    <property type="entry name" value="Transcriptional Coactivator Pc4, Chain A"/>
    <property type="match status" value="1"/>
</dbReference>
<name>A0A6A6KPL0_HEVBR</name>
<proteinExistence type="inferred from homology"/>
<dbReference type="GO" id="GO:0006952">
    <property type="term" value="P:defense response"/>
    <property type="evidence" value="ECO:0007669"/>
    <property type="project" value="InterPro"/>
</dbReference>
<dbReference type="Proteomes" id="UP000467840">
    <property type="component" value="Chromosome 2"/>
</dbReference>
<dbReference type="PANTHER" id="PTHR31745:SF1">
    <property type="entry name" value="SINGLE-STRANDED DNA-BINDING PROTEIN WHY2, MITOCHONDRIAL"/>
    <property type="match status" value="1"/>
</dbReference>
<dbReference type="SUPFAM" id="SSF54447">
    <property type="entry name" value="ssDNA-binding transcriptional regulator domain"/>
    <property type="match status" value="1"/>
</dbReference>
<evidence type="ECO:0000256" key="1">
    <source>
        <dbReference type="ARBA" id="ARBA00006061"/>
    </source>
</evidence>
<dbReference type="EMBL" id="JAAGAX010000015">
    <property type="protein sequence ID" value="KAF2290881.1"/>
    <property type="molecule type" value="Genomic_DNA"/>
</dbReference>
<organism evidence="3 4">
    <name type="scientific">Hevea brasiliensis</name>
    <name type="common">Para rubber tree</name>
    <name type="synonym">Siphonia brasiliensis</name>
    <dbReference type="NCBI Taxonomy" id="3981"/>
    <lineage>
        <taxon>Eukaryota</taxon>
        <taxon>Viridiplantae</taxon>
        <taxon>Streptophyta</taxon>
        <taxon>Embryophyta</taxon>
        <taxon>Tracheophyta</taxon>
        <taxon>Spermatophyta</taxon>
        <taxon>Magnoliopsida</taxon>
        <taxon>eudicotyledons</taxon>
        <taxon>Gunneridae</taxon>
        <taxon>Pentapetalae</taxon>
        <taxon>rosids</taxon>
        <taxon>fabids</taxon>
        <taxon>Malpighiales</taxon>
        <taxon>Euphorbiaceae</taxon>
        <taxon>Crotonoideae</taxon>
        <taxon>Micrandreae</taxon>
        <taxon>Hevea</taxon>
    </lineage>
</organism>
<comment type="caution">
    <text evidence="3">The sequence shown here is derived from an EMBL/GenBank/DDBJ whole genome shotgun (WGS) entry which is preliminary data.</text>
</comment>
<reference evidence="3 4" key="1">
    <citation type="journal article" date="2020" name="Mol. Plant">
        <title>The Chromosome-Based Rubber Tree Genome Provides New Insights into Spurge Genome Evolution and Rubber Biosynthesis.</title>
        <authorList>
            <person name="Liu J."/>
            <person name="Shi C."/>
            <person name="Shi C.C."/>
            <person name="Li W."/>
            <person name="Zhang Q.J."/>
            <person name="Zhang Y."/>
            <person name="Li K."/>
            <person name="Lu H.F."/>
            <person name="Shi C."/>
            <person name="Zhu S.T."/>
            <person name="Xiao Z.Y."/>
            <person name="Nan H."/>
            <person name="Yue Y."/>
            <person name="Zhu X.G."/>
            <person name="Wu Y."/>
            <person name="Hong X.N."/>
            <person name="Fan G.Y."/>
            <person name="Tong Y."/>
            <person name="Zhang D."/>
            <person name="Mao C.L."/>
            <person name="Liu Y.L."/>
            <person name="Hao S.J."/>
            <person name="Liu W.Q."/>
            <person name="Lv M.Q."/>
            <person name="Zhang H.B."/>
            <person name="Liu Y."/>
            <person name="Hu-Tang G.R."/>
            <person name="Wang J.P."/>
            <person name="Wang J.H."/>
            <person name="Sun Y.H."/>
            <person name="Ni S.B."/>
            <person name="Chen W.B."/>
            <person name="Zhang X.C."/>
            <person name="Jiao Y.N."/>
            <person name="Eichler E.E."/>
            <person name="Li G.H."/>
            <person name="Liu X."/>
            <person name="Gao L.Z."/>
        </authorList>
    </citation>
    <scope>NUCLEOTIDE SEQUENCE [LARGE SCALE GENOMIC DNA]</scope>
    <source>
        <strain evidence="4">cv. GT1</strain>
        <tissue evidence="3">Leaf</tissue>
    </source>
</reference>